<dbReference type="InterPro" id="IPR036412">
    <property type="entry name" value="HAD-like_sf"/>
</dbReference>
<dbReference type="InterPro" id="IPR013954">
    <property type="entry name" value="PNK3P"/>
</dbReference>
<comment type="similarity">
    <text evidence="9">Belongs to the gmhB family.</text>
</comment>
<feature type="binding site" evidence="12">
    <location>
        <position position="17"/>
    </location>
    <ligand>
        <name>Mg(2+)</name>
        <dbReference type="ChEBI" id="CHEBI:18420"/>
    </ligand>
</feature>
<feature type="active site" description="Nucleophile" evidence="10">
    <location>
        <position position="17"/>
    </location>
</feature>
<evidence type="ECO:0000313" key="13">
    <source>
        <dbReference type="EMBL" id="SUQ24981.1"/>
    </source>
</evidence>
<feature type="site" description="Contributes to substrate recognition" evidence="11">
    <location>
        <position position="110"/>
    </location>
</feature>
<dbReference type="InterPro" id="IPR006543">
    <property type="entry name" value="Histidinol-phos"/>
</dbReference>
<sequence length="170" mass="19448">MKLNDIDISNYNTLLLDRDGTINVHIIGDYVRNWDDFEFIPGVFEALAKFAKHFKHIFIVTNQRGIGKGKYTERDLADIHSHMSAEIKKHGGRIDGIYYCTALDECDIRRKPGRGMFDDILRDYPDVEPSKCLMLGDGDVDMEFARNCGITGIKVDSIKKENGQYRTVIQ</sequence>
<gene>
    <name evidence="13" type="ORF">SAMN05661053_2395</name>
</gene>
<feature type="binding site" evidence="12">
    <location>
        <position position="137"/>
    </location>
    <ligand>
        <name>Mg(2+)</name>
        <dbReference type="ChEBI" id="CHEBI:18420"/>
    </ligand>
</feature>
<evidence type="ECO:0000256" key="5">
    <source>
        <dbReference type="ARBA" id="ARBA00022723"/>
    </source>
</evidence>
<evidence type="ECO:0000256" key="8">
    <source>
        <dbReference type="ARBA" id="ARBA00031828"/>
    </source>
</evidence>
<dbReference type="NCBIfam" id="TIGR01662">
    <property type="entry name" value="HAD-SF-IIIA"/>
    <property type="match status" value="1"/>
</dbReference>
<comment type="cofactor">
    <cofactor evidence="12">
        <name>Zn(2+)</name>
        <dbReference type="ChEBI" id="CHEBI:29105"/>
    </cofactor>
</comment>
<feature type="binding site" evidence="12">
    <location>
        <position position="100"/>
    </location>
    <ligand>
        <name>Zn(2+)</name>
        <dbReference type="ChEBI" id="CHEBI:29105"/>
    </ligand>
</feature>
<comment type="subunit">
    <text evidence="3">Monomer.</text>
</comment>
<comment type="subcellular location">
    <subcellularLocation>
        <location evidence="2 9">Cytoplasm</location>
    </subcellularLocation>
</comment>
<dbReference type="SUPFAM" id="SSF56784">
    <property type="entry name" value="HAD-like"/>
    <property type="match status" value="1"/>
</dbReference>
<dbReference type="Pfam" id="PF08645">
    <property type="entry name" value="PNK3P"/>
    <property type="match status" value="1"/>
</dbReference>
<keyword evidence="12" id="KW-0862">Zinc</keyword>
<evidence type="ECO:0000256" key="3">
    <source>
        <dbReference type="ARBA" id="ARBA00011245"/>
    </source>
</evidence>
<comment type="cofactor">
    <cofactor evidence="1 12">
        <name>Mg(2+)</name>
        <dbReference type="ChEBI" id="CHEBI:18420"/>
    </cofactor>
</comment>
<evidence type="ECO:0000256" key="11">
    <source>
        <dbReference type="PIRSR" id="PIRSR004682-3"/>
    </source>
</evidence>
<feature type="active site" description="Proton donor" evidence="10">
    <location>
        <position position="19"/>
    </location>
</feature>
<organism evidence="13 14">
    <name type="scientific">Fibrobacter succinogenes</name>
    <name type="common">Bacteroides succinogenes</name>
    <dbReference type="NCBI Taxonomy" id="833"/>
    <lineage>
        <taxon>Bacteria</taxon>
        <taxon>Pseudomonadati</taxon>
        <taxon>Fibrobacterota</taxon>
        <taxon>Fibrobacteria</taxon>
        <taxon>Fibrobacterales</taxon>
        <taxon>Fibrobacteraceae</taxon>
        <taxon>Fibrobacter</taxon>
    </lineage>
</organism>
<dbReference type="NCBIfam" id="TIGR01656">
    <property type="entry name" value="Histidinol-ppas"/>
    <property type="match status" value="1"/>
</dbReference>
<evidence type="ECO:0000256" key="12">
    <source>
        <dbReference type="PIRSR" id="PIRSR004682-4"/>
    </source>
</evidence>
<accession>A0A380S905</accession>
<dbReference type="AlphaFoldDB" id="A0A380S905"/>
<dbReference type="PIRSF" id="PIRSF004682">
    <property type="entry name" value="GmhB"/>
    <property type="match status" value="1"/>
</dbReference>
<evidence type="ECO:0000256" key="1">
    <source>
        <dbReference type="ARBA" id="ARBA00001946"/>
    </source>
</evidence>
<evidence type="ECO:0000256" key="10">
    <source>
        <dbReference type="PIRSR" id="PIRSR004682-1"/>
    </source>
</evidence>
<dbReference type="Gene3D" id="3.40.50.1000">
    <property type="entry name" value="HAD superfamily/HAD-like"/>
    <property type="match status" value="1"/>
</dbReference>
<evidence type="ECO:0000256" key="7">
    <source>
        <dbReference type="ARBA" id="ARBA00023277"/>
    </source>
</evidence>
<dbReference type="GO" id="GO:0005737">
    <property type="term" value="C:cytoplasm"/>
    <property type="evidence" value="ECO:0007669"/>
    <property type="project" value="UniProtKB-SubCell"/>
</dbReference>
<feature type="binding site" evidence="12">
    <location>
        <position position="106"/>
    </location>
    <ligand>
        <name>Zn(2+)</name>
        <dbReference type="ChEBI" id="CHEBI:29105"/>
    </ligand>
</feature>
<keyword evidence="5 12" id="KW-0479">Metal-binding</keyword>
<evidence type="ECO:0000256" key="9">
    <source>
        <dbReference type="PIRNR" id="PIRNR004682"/>
    </source>
</evidence>
<reference evidence="13 14" key="1">
    <citation type="submission" date="2017-08" db="EMBL/GenBank/DDBJ databases">
        <authorList>
            <person name="de Groot N.N."/>
        </authorList>
    </citation>
    <scope>NUCLEOTIDE SEQUENCE [LARGE SCALE GENOMIC DNA]</scope>
    <source>
        <strain evidence="13 14">HM2</strain>
    </source>
</reference>
<evidence type="ECO:0000256" key="2">
    <source>
        <dbReference type="ARBA" id="ARBA00004496"/>
    </source>
</evidence>
<dbReference type="InterPro" id="IPR004446">
    <property type="entry name" value="Heptose_bisP_phosphatase"/>
</dbReference>
<evidence type="ECO:0000313" key="14">
    <source>
        <dbReference type="Proteomes" id="UP000255423"/>
    </source>
</evidence>
<protein>
    <recommendedName>
        <fullName evidence="8 9">D,D-heptose 1,7-bisphosphate phosphatase</fullName>
        <ecNumber evidence="9">3.1.3.-</ecNumber>
    </recommendedName>
</protein>
<evidence type="ECO:0000256" key="6">
    <source>
        <dbReference type="ARBA" id="ARBA00022801"/>
    </source>
</evidence>
<dbReference type="RefSeq" id="WP_109573312.1">
    <property type="nucleotide sequence ID" value="NZ_UHJL01000003.1"/>
</dbReference>
<keyword evidence="6 9" id="KW-0378">Hydrolase</keyword>
<keyword evidence="4 9" id="KW-0963">Cytoplasm</keyword>
<dbReference type="GO" id="GO:0016791">
    <property type="term" value="F:phosphatase activity"/>
    <property type="evidence" value="ECO:0007669"/>
    <property type="project" value="InterPro"/>
</dbReference>
<proteinExistence type="inferred from homology"/>
<dbReference type="InterPro" id="IPR023214">
    <property type="entry name" value="HAD_sf"/>
</dbReference>
<dbReference type="EMBL" id="UHJL01000003">
    <property type="protein sequence ID" value="SUQ24981.1"/>
    <property type="molecule type" value="Genomic_DNA"/>
</dbReference>
<evidence type="ECO:0000256" key="4">
    <source>
        <dbReference type="ARBA" id="ARBA00022490"/>
    </source>
</evidence>
<keyword evidence="12" id="KW-0460">Magnesium</keyword>
<dbReference type="Proteomes" id="UP000255423">
    <property type="component" value="Unassembled WGS sequence"/>
</dbReference>
<dbReference type="GO" id="GO:0005975">
    <property type="term" value="P:carbohydrate metabolic process"/>
    <property type="evidence" value="ECO:0007669"/>
    <property type="project" value="InterPro"/>
</dbReference>
<dbReference type="PANTHER" id="PTHR42891">
    <property type="entry name" value="D-GLYCERO-BETA-D-MANNO-HEPTOSE-1,7-BISPHOSPHATE 7-PHOSPHATASE"/>
    <property type="match status" value="1"/>
</dbReference>
<keyword evidence="7 9" id="KW-0119">Carbohydrate metabolism</keyword>
<dbReference type="GO" id="GO:0046872">
    <property type="term" value="F:metal ion binding"/>
    <property type="evidence" value="ECO:0007669"/>
    <property type="project" value="UniProtKB-KW"/>
</dbReference>
<name>A0A380S905_FIBSU</name>
<dbReference type="InterPro" id="IPR006549">
    <property type="entry name" value="HAD-SF_hydro_IIIA"/>
</dbReference>
<dbReference type="PANTHER" id="PTHR42891:SF1">
    <property type="entry name" value="D-GLYCERO-BETA-D-MANNO-HEPTOSE-1,7-BISPHOSPHATE 7-PHOSPHATASE"/>
    <property type="match status" value="1"/>
</dbReference>
<feature type="site" description="Stabilizes the phosphoryl group" evidence="11">
    <location>
        <position position="111"/>
    </location>
</feature>
<dbReference type="EC" id="3.1.3.-" evidence="9"/>
<feature type="binding site" evidence="12">
    <location>
        <position position="19"/>
    </location>
    <ligand>
        <name>Mg(2+)</name>
        <dbReference type="ChEBI" id="CHEBI:18420"/>
    </ligand>
</feature>
<feature type="site" description="Stabilizes the phosphoryl group" evidence="11">
    <location>
        <position position="61"/>
    </location>
</feature>